<dbReference type="OMA" id="LMQHINF"/>
<accession>A0A1J6JVH8</accession>
<dbReference type="PANTHER" id="PTHR13052">
    <property type="entry name" value="NFRKB-RELATED"/>
    <property type="match status" value="1"/>
</dbReference>
<dbReference type="InterPro" id="IPR057748">
    <property type="entry name" value="NFRKB_WH_2"/>
</dbReference>
<feature type="domain" description="Nuclear factor related to kappa-B-binding protein second winged helix" evidence="1">
    <location>
        <begin position="387"/>
        <end position="525"/>
    </location>
</feature>
<evidence type="ECO:0000259" key="1">
    <source>
        <dbReference type="Pfam" id="PF25793"/>
    </source>
</evidence>
<gene>
    <name evidence="2" type="ORF">A4A49_34375</name>
</gene>
<dbReference type="OrthoDB" id="1300797at2759"/>
<dbReference type="Proteomes" id="UP000187609">
    <property type="component" value="Unassembled WGS sequence"/>
</dbReference>
<dbReference type="Pfam" id="PF25793">
    <property type="entry name" value="WHD_2nd_NFRKB"/>
    <property type="match status" value="1"/>
</dbReference>
<keyword evidence="3" id="KW-1185">Reference proteome</keyword>
<dbReference type="Gramene" id="OIT21749">
    <property type="protein sequence ID" value="OIT21749"/>
    <property type="gene ID" value="A4A49_34375"/>
</dbReference>
<dbReference type="PANTHER" id="PTHR13052:SF0">
    <property type="entry name" value="DNA-BINDING PROTEIN-LIKE"/>
    <property type="match status" value="1"/>
</dbReference>
<name>A0A1J6JVH8_NICAT</name>
<dbReference type="InterPro" id="IPR024867">
    <property type="entry name" value="NFRKB"/>
</dbReference>
<reference evidence="2" key="1">
    <citation type="submission" date="2016-11" db="EMBL/GenBank/DDBJ databases">
        <title>The genome of Nicotiana attenuata.</title>
        <authorList>
            <person name="Xu S."/>
            <person name="Brockmoeller T."/>
            <person name="Gaquerel E."/>
            <person name="Navarro A."/>
            <person name="Kuhl H."/>
            <person name="Gase K."/>
            <person name="Ling Z."/>
            <person name="Zhou W."/>
            <person name="Kreitzer C."/>
            <person name="Stanke M."/>
            <person name="Tang H."/>
            <person name="Lyons E."/>
            <person name="Pandey P."/>
            <person name="Pandey S.P."/>
            <person name="Timmermann B."/>
            <person name="Baldwin I.T."/>
        </authorList>
    </citation>
    <scope>NUCLEOTIDE SEQUENCE [LARGE SCALE GENOMIC DNA]</scope>
    <source>
        <strain evidence="2">UT</strain>
    </source>
</reference>
<dbReference type="STRING" id="49451.A0A1J6JVH8"/>
<sequence length="548" mass="62864">MKFMRCKNLTKKTSDDMPDKRDIRAANILVQMAKVKGYFAKEFPSRHVKHGVVKLSANRLTKNSQKGGCRYGTDKLMKIENAKKLDLQSARATIVERKSRKRTIHSLETSEHLNLTSRSCTRNLQKAKEMEDETGAFRDRINPSIKPAKMLQSTCIVPTIPDTSSFSIIHLLYAVRIALITPLGKNNSLIFGKYVETNKKKQRKHSEGVSWIEKRGGCFSGLKGFVWKNLPSLTTPEIVERVRLNPRDFRILEAKEPLQDLVNGVLKVFSSRTISTGAKSRKALVVYERHSKSWSWIGPLPSSILHIDHIEAETSPQAWGLPRKTLVKLVDSFAYWLKEGQEMQLKIGILPKPPQELMQHINFSERLRESRAVKSLRTISPCCEEVRAYFCREETLRYTVPDRAFSYTALDGQRSVVAPLKSCSRKPSTKVRDHHILKHNRPPHFTVLCLVRDAAARLPGGVGTRADICVLVRDSQFIVEDISDLQVNQVVSGALDRLHYENDPCVNFEKKWRLWAYLHRDRQEEDFEYDSTCPMKRRKRAKKMNSEV</sequence>
<dbReference type="AlphaFoldDB" id="A0A1J6JVH8"/>
<dbReference type="EMBL" id="MJEQ01004128">
    <property type="protein sequence ID" value="OIT21749.1"/>
    <property type="molecule type" value="Genomic_DNA"/>
</dbReference>
<protein>
    <recommendedName>
        <fullName evidence="1">Nuclear factor related to kappa-B-binding protein second winged helix domain-containing protein</fullName>
    </recommendedName>
</protein>
<dbReference type="GO" id="GO:0031011">
    <property type="term" value="C:Ino80 complex"/>
    <property type="evidence" value="ECO:0007669"/>
    <property type="project" value="InterPro"/>
</dbReference>
<organism evidence="2 3">
    <name type="scientific">Nicotiana attenuata</name>
    <name type="common">Coyote tobacco</name>
    <dbReference type="NCBI Taxonomy" id="49451"/>
    <lineage>
        <taxon>Eukaryota</taxon>
        <taxon>Viridiplantae</taxon>
        <taxon>Streptophyta</taxon>
        <taxon>Embryophyta</taxon>
        <taxon>Tracheophyta</taxon>
        <taxon>Spermatophyta</taxon>
        <taxon>Magnoliopsida</taxon>
        <taxon>eudicotyledons</taxon>
        <taxon>Gunneridae</taxon>
        <taxon>Pentapetalae</taxon>
        <taxon>asterids</taxon>
        <taxon>lamiids</taxon>
        <taxon>Solanales</taxon>
        <taxon>Solanaceae</taxon>
        <taxon>Nicotianoideae</taxon>
        <taxon>Nicotianeae</taxon>
        <taxon>Nicotiana</taxon>
    </lineage>
</organism>
<evidence type="ECO:0000313" key="3">
    <source>
        <dbReference type="Proteomes" id="UP000187609"/>
    </source>
</evidence>
<dbReference type="KEGG" id="nau:109218505"/>
<comment type="caution">
    <text evidence="2">The sequence shown here is derived from an EMBL/GenBank/DDBJ whole genome shotgun (WGS) entry which is preliminary data.</text>
</comment>
<evidence type="ECO:0000313" key="2">
    <source>
        <dbReference type="EMBL" id="OIT21749.1"/>
    </source>
</evidence>
<proteinExistence type="predicted"/>